<dbReference type="InterPro" id="IPR038718">
    <property type="entry name" value="SNF2-like_sf"/>
</dbReference>
<name>A0A1S7Q076_9HYPH</name>
<evidence type="ECO:0000259" key="2">
    <source>
        <dbReference type="PROSITE" id="PS51192"/>
    </source>
</evidence>
<dbReference type="AlphaFoldDB" id="A0A1S7Q076"/>
<dbReference type="SUPFAM" id="SSF52540">
    <property type="entry name" value="P-loop containing nucleoside triphosphate hydrolases"/>
    <property type="match status" value="2"/>
</dbReference>
<dbReference type="InterPro" id="IPR049730">
    <property type="entry name" value="SNF2/RAD54-like_C"/>
</dbReference>
<evidence type="ECO:0000259" key="3">
    <source>
        <dbReference type="PROSITE" id="PS51194"/>
    </source>
</evidence>
<dbReference type="Gene3D" id="3.40.50.300">
    <property type="entry name" value="P-loop containing nucleotide triphosphate hydrolases"/>
    <property type="match status" value="1"/>
</dbReference>
<dbReference type="PROSITE" id="PS51192">
    <property type="entry name" value="HELICASE_ATP_BIND_1"/>
    <property type="match status" value="1"/>
</dbReference>
<keyword evidence="5" id="KW-1185">Reference proteome</keyword>
<dbReference type="CDD" id="cd18793">
    <property type="entry name" value="SF2_C_SNF"/>
    <property type="match status" value="1"/>
</dbReference>
<evidence type="ECO:0000313" key="4">
    <source>
        <dbReference type="EMBL" id="CUX29039.1"/>
    </source>
</evidence>
<dbReference type="GO" id="GO:0016787">
    <property type="term" value="F:hydrolase activity"/>
    <property type="evidence" value="ECO:0007669"/>
    <property type="project" value="UniProtKB-KW"/>
</dbReference>
<sequence>MAELGLGTHLGEKMNLEASFSPDTITLSAKNERAGLLHRLVRRSVKSDLQNLSPDERSLAFAIADLRAAADTLGEQLSIDSDRIVLSHRIAASVTGETGAVLGLPPLVEMTLKTDAEGIVGSSGFRLRYEWSRNGQRQMPRRTGAILETANGLRRIPMWMMDAIAIADAYRPDGNDAADWEALGRFRKALDPGAVSGASDEASRISMTDFLSGLEVRLVDRFSLSPKGETDFDVVPFSGDTLEVHGSASEAAEVSESMSEVQGLDLQRFQTLVRGRGALPAYRLSPGRYVVVEQSASPALAVMAEMQKAAPEERRAFIRNPLPRVTEAMEAQLRSSGQLDGLSPQAEQEAIEAAVGPVLVETREFSERVTGVVKYEKPGLGEFEDSGTSWLPEDFSARLIDILDRQDTAELQTLRERVQEAIEAGRPTVDFEDLEVPARPEMLQLIDERMVSGDADDGGEDEAKPEKVGPFVLDTEVNYDDLKWLAKLRPRMSELPDTLPEGIRTPLKGHQKESFIWQVGAWRAGLPGVLNADEQGLGKTLQTISFLAWLKEVIARPQAQSRGPVLVVAPTSLLENWEQEVARHMHEPGLGHLIRLYGSSIGGRKLTGAKGKDTDDGEAKLDLGALHEAVAEGRAHRYWLLTTYTTLTNYQHSLARIPFSAVVFDEIQALKNPVSLRAVAARSINADFRIGLTGTPIENATVDLWAIMDQLAPGSLDSLKDFRQRYAKPEEDNMAELHGRVFLPRGGTPPLAVRRLKETVATDLPAKSRRIHPRLMPDVQALAYDDARLKLARGGMGAQLKMLHHIRSVSVHPALEIKASNDEFVVSSARLQAAMDILNRIKANGERALVFIEHRQMQYRFIELVRSELGLPRVDLINGDTPIPQRQAIVNRFQRHLDDDQGFDLLVLGPKAAGTGLTLTAATHVIHLSRWWNPAVEEQCNDRVHRIGQTRPVTVHLPMAIHEGYREQSFDCLLQSLMMRKRRLASSALWPMGDVDDDVAGLQKGMASERLGMEADPLGKTMAAMFARDELELPPREADGSYPIH</sequence>
<dbReference type="Gene3D" id="3.40.50.10810">
    <property type="entry name" value="Tandem AAA-ATPase domain"/>
    <property type="match status" value="1"/>
</dbReference>
<evidence type="ECO:0000256" key="1">
    <source>
        <dbReference type="ARBA" id="ARBA00022801"/>
    </source>
</evidence>
<dbReference type="EMBL" id="FBWK01000031">
    <property type="protein sequence ID" value="CUX29039.1"/>
    <property type="molecule type" value="Genomic_DNA"/>
</dbReference>
<dbReference type="Pfam" id="PF00176">
    <property type="entry name" value="SNF2-rel_dom"/>
    <property type="match status" value="1"/>
</dbReference>
<dbReference type="SMART" id="SM00487">
    <property type="entry name" value="DEXDc"/>
    <property type="match status" value="1"/>
</dbReference>
<dbReference type="GO" id="GO:0004386">
    <property type="term" value="F:helicase activity"/>
    <property type="evidence" value="ECO:0007669"/>
    <property type="project" value="UniProtKB-KW"/>
</dbReference>
<dbReference type="PROSITE" id="PS51194">
    <property type="entry name" value="HELICASE_CTER"/>
    <property type="match status" value="1"/>
</dbReference>
<dbReference type="SMART" id="SM00490">
    <property type="entry name" value="HELICc"/>
    <property type="match status" value="1"/>
</dbReference>
<proteinExistence type="predicted"/>
<reference evidence="5" key="1">
    <citation type="submission" date="2016-01" db="EMBL/GenBank/DDBJ databases">
        <authorList>
            <person name="Regsiter A."/>
            <person name="william w."/>
        </authorList>
    </citation>
    <scope>NUCLEOTIDE SEQUENCE [LARGE SCALE GENOMIC DNA]</scope>
    <source>
        <strain evidence="5">CFBP 6623</strain>
    </source>
</reference>
<dbReference type="STRING" id="1183432.AGR3A_Cc370051"/>
<dbReference type="PANTHER" id="PTHR10799">
    <property type="entry name" value="SNF2/RAD54 HELICASE FAMILY"/>
    <property type="match status" value="1"/>
</dbReference>
<dbReference type="GO" id="GO:0005524">
    <property type="term" value="F:ATP binding"/>
    <property type="evidence" value="ECO:0007669"/>
    <property type="project" value="InterPro"/>
</dbReference>
<feature type="domain" description="Helicase C-terminal" evidence="3">
    <location>
        <begin position="836"/>
        <end position="985"/>
    </location>
</feature>
<keyword evidence="1" id="KW-0378">Hydrolase</keyword>
<protein>
    <submittedName>
        <fullName evidence="4">SNF2-related protein</fullName>
    </submittedName>
</protein>
<dbReference type="InterPro" id="IPR001650">
    <property type="entry name" value="Helicase_C-like"/>
</dbReference>
<dbReference type="Pfam" id="PF00271">
    <property type="entry name" value="Helicase_C"/>
    <property type="match status" value="1"/>
</dbReference>
<organism evidence="4 5">
    <name type="scientific">Agrobacterium tomkonis CFBP 6623</name>
    <dbReference type="NCBI Taxonomy" id="1183432"/>
    <lineage>
        <taxon>Bacteria</taxon>
        <taxon>Pseudomonadati</taxon>
        <taxon>Pseudomonadota</taxon>
        <taxon>Alphaproteobacteria</taxon>
        <taxon>Hyphomicrobiales</taxon>
        <taxon>Rhizobiaceae</taxon>
        <taxon>Rhizobium/Agrobacterium group</taxon>
        <taxon>Agrobacterium</taxon>
        <taxon>Agrobacterium tumefaciens complex</taxon>
    </lineage>
</organism>
<gene>
    <name evidence="4" type="ORF">AGR3A_Cc370051</name>
</gene>
<dbReference type="InterPro" id="IPR000330">
    <property type="entry name" value="SNF2_N"/>
</dbReference>
<accession>A0A1S7Q076</accession>
<dbReference type="InterPro" id="IPR014001">
    <property type="entry name" value="Helicase_ATP-bd"/>
</dbReference>
<dbReference type="Proteomes" id="UP000191988">
    <property type="component" value="Unassembled WGS sequence"/>
</dbReference>
<evidence type="ECO:0000313" key="5">
    <source>
        <dbReference type="Proteomes" id="UP000191988"/>
    </source>
</evidence>
<feature type="domain" description="Helicase ATP-binding" evidence="2">
    <location>
        <begin position="520"/>
        <end position="714"/>
    </location>
</feature>
<dbReference type="InterPro" id="IPR027417">
    <property type="entry name" value="P-loop_NTPase"/>
</dbReference>